<dbReference type="CDD" id="cd17505">
    <property type="entry name" value="Ubl_SAMP1_like"/>
    <property type="match status" value="1"/>
</dbReference>
<dbReference type="InterPro" id="IPR010038">
    <property type="entry name" value="MoaD_arc-typ"/>
</dbReference>
<keyword evidence="2" id="KW-1185">Reference proteome</keyword>
<evidence type="ECO:0000313" key="1">
    <source>
        <dbReference type="EMBL" id="GCF14268.1"/>
    </source>
</evidence>
<dbReference type="Pfam" id="PF02597">
    <property type="entry name" value="ThiS"/>
    <property type="match status" value="1"/>
</dbReference>
<dbReference type="OrthoDB" id="134663at2157"/>
<dbReference type="EMBL" id="BIXZ01000003">
    <property type="protein sequence ID" value="GCF14268.1"/>
    <property type="molecule type" value="Genomic_DNA"/>
</dbReference>
<dbReference type="Gene3D" id="3.10.20.30">
    <property type="match status" value="1"/>
</dbReference>
<dbReference type="InterPro" id="IPR016155">
    <property type="entry name" value="Mopterin_synth/thiamin_S_b"/>
</dbReference>
<dbReference type="AlphaFoldDB" id="A0A4C2EIC7"/>
<dbReference type="PANTHER" id="PTHR38031">
    <property type="entry name" value="SULFUR CARRIER PROTEIN SLR0821-RELATED"/>
    <property type="match status" value="1"/>
</dbReference>
<dbReference type="RefSeq" id="WP_137683864.1">
    <property type="nucleotide sequence ID" value="NZ_BIXZ01000003.1"/>
</dbReference>
<comment type="caution">
    <text evidence="1">The sequence shown here is derived from an EMBL/GenBank/DDBJ whole genome shotgun (WGS) entry which is preliminary data.</text>
</comment>
<organism evidence="1 2">
    <name type="scientific">Haloarcula mannanilytica</name>
    <dbReference type="NCBI Taxonomy" id="2509225"/>
    <lineage>
        <taxon>Archaea</taxon>
        <taxon>Methanobacteriati</taxon>
        <taxon>Methanobacteriota</taxon>
        <taxon>Stenosarchaea group</taxon>
        <taxon>Halobacteria</taxon>
        <taxon>Halobacteriales</taxon>
        <taxon>Haloarculaceae</taxon>
        <taxon>Haloarcula</taxon>
    </lineage>
</organism>
<dbReference type="InterPro" id="IPR003749">
    <property type="entry name" value="ThiS/MoaD-like"/>
</dbReference>
<dbReference type="InterPro" id="IPR054834">
    <property type="entry name" value="SAMP1_3"/>
</dbReference>
<dbReference type="SUPFAM" id="SSF54285">
    <property type="entry name" value="MoaD/ThiS"/>
    <property type="match status" value="1"/>
</dbReference>
<dbReference type="InterPro" id="IPR012675">
    <property type="entry name" value="Beta-grasp_dom_sf"/>
</dbReference>
<evidence type="ECO:0000313" key="2">
    <source>
        <dbReference type="Proteomes" id="UP000304382"/>
    </source>
</evidence>
<sequence length="91" mass="10232">MEIELRFFANFREAVGQKTIQREYDNDGLQAGDVLRQLPEEFPGMDLFEDGELREYLTILRNGTDITHLDGLETTLADGDELSIFPPVAGG</sequence>
<accession>A0A4C2EIC7</accession>
<proteinExistence type="predicted"/>
<reference evidence="1 2" key="1">
    <citation type="submission" date="2019-02" db="EMBL/GenBank/DDBJ databases">
        <title>Haloarcula mannanilyticum sp. nov., a mannan degrading haloarchaeon isolated from commercial salt.</title>
        <authorList>
            <person name="Enomoto S."/>
            <person name="Shimane Y."/>
            <person name="Kamekura M."/>
            <person name="Ito T."/>
            <person name="Moriya O."/>
            <person name="Ihara K."/>
            <person name="Takahashi-Ando N."/>
            <person name="Fukushima Y."/>
            <person name="Yoshida Y."/>
            <person name="Usama R."/>
            <person name="Takai K."/>
            <person name="Minegishi H."/>
        </authorList>
    </citation>
    <scope>NUCLEOTIDE SEQUENCE [LARGE SCALE GENOMIC DNA]</scope>
    <source>
        <strain evidence="1 2">MD130-1</strain>
    </source>
</reference>
<dbReference type="InterPro" id="IPR052045">
    <property type="entry name" value="Sulfur_Carrier/Prot_Modifier"/>
</dbReference>
<dbReference type="Proteomes" id="UP000304382">
    <property type="component" value="Unassembled WGS sequence"/>
</dbReference>
<protein>
    <submittedName>
        <fullName evidence="1">Molybdopterin synthase sulfur carrier subunit</fullName>
    </submittedName>
</protein>
<dbReference type="NCBIfam" id="TIGR01687">
    <property type="entry name" value="moaD_arch"/>
    <property type="match status" value="1"/>
</dbReference>
<dbReference type="NCBIfam" id="NF041918">
    <property type="entry name" value="SAMP1"/>
    <property type="match status" value="1"/>
</dbReference>
<name>A0A4C2EIC7_9EURY</name>
<dbReference type="PANTHER" id="PTHR38031:SF1">
    <property type="entry name" value="SULFUR CARRIER PROTEIN CYSO"/>
    <property type="match status" value="1"/>
</dbReference>
<gene>
    <name evidence="1" type="ORF">Harman_22030</name>
</gene>